<dbReference type="EC" id="2.7.7.65" evidence="1"/>
<dbReference type="Gene3D" id="3.30.70.270">
    <property type="match status" value="1"/>
</dbReference>
<dbReference type="InterPro" id="IPR050469">
    <property type="entry name" value="Diguanylate_Cyclase"/>
</dbReference>
<dbReference type="GO" id="GO:0052621">
    <property type="term" value="F:diguanylate cyclase activity"/>
    <property type="evidence" value="ECO:0007669"/>
    <property type="project" value="UniProtKB-EC"/>
</dbReference>
<dbReference type="InterPro" id="IPR035965">
    <property type="entry name" value="PAS-like_dom_sf"/>
</dbReference>
<accession>A0A317RGQ3</accession>
<evidence type="ECO:0000259" key="5">
    <source>
        <dbReference type="PROSITE" id="PS50113"/>
    </source>
</evidence>
<dbReference type="GO" id="GO:0005886">
    <property type="term" value="C:plasma membrane"/>
    <property type="evidence" value="ECO:0007669"/>
    <property type="project" value="TreeGrafter"/>
</dbReference>
<dbReference type="InterPro" id="IPR000014">
    <property type="entry name" value="PAS"/>
</dbReference>
<dbReference type="Pfam" id="PF00990">
    <property type="entry name" value="GGDEF"/>
    <property type="match status" value="1"/>
</dbReference>
<dbReference type="PANTHER" id="PTHR45138">
    <property type="entry name" value="REGULATORY COMPONENTS OF SENSORY TRANSDUCTION SYSTEM"/>
    <property type="match status" value="1"/>
</dbReference>
<feature type="domain" description="PAC" evidence="5">
    <location>
        <begin position="389"/>
        <end position="442"/>
    </location>
</feature>
<feature type="domain" description="GGDEF" evidence="6">
    <location>
        <begin position="481"/>
        <end position="629"/>
    </location>
</feature>
<dbReference type="SUPFAM" id="SSF55785">
    <property type="entry name" value="PYP-like sensor domain (PAS domain)"/>
    <property type="match status" value="1"/>
</dbReference>
<name>A0A317RGQ3_9BURK</name>
<dbReference type="SMART" id="SM00267">
    <property type="entry name" value="GGDEF"/>
    <property type="match status" value="1"/>
</dbReference>
<dbReference type="EMBL" id="QGUB01000002">
    <property type="protein sequence ID" value="PWW47988.1"/>
    <property type="molecule type" value="Genomic_DNA"/>
</dbReference>
<dbReference type="NCBIfam" id="TIGR00254">
    <property type="entry name" value="GGDEF"/>
    <property type="match status" value="1"/>
</dbReference>
<feature type="transmembrane region" description="Helical" evidence="3">
    <location>
        <begin position="276"/>
        <end position="299"/>
    </location>
</feature>
<keyword evidence="8" id="KW-1185">Reference proteome</keyword>
<evidence type="ECO:0000313" key="8">
    <source>
        <dbReference type="Proteomes" id="UP000246483"/>
    </source>
</evidence>
<protein>
    <recommendedName>
        <fullName evidence="1">diguanylate cyclase</fullName>
        <ecNumber evidence="1">2.7.7.65</ecNumber>
    </recommendedName>
</protein>
<dbReference type="InterPro" id="IPR029787">
    <property type="entry name" value="Nucleotide_cyclase"/>
</dbReference>
<dbReference type="NCBIfam" id="TIGR00229">
    <property type="entry name" value="sensory_box"/>
    <property type="match status" value="1"/>
</dbReference>
<dbReference type="GO" id="GO:1902201">
    <property type="term" value="P:negative regulation of bacterial-type flagellum-dependent cell motility"/>
    <property type="evidence" value="ECO:0007669"/>
    <property type="project" value="TreeGrafter"/>
</dbReference>
<evidence type="ECO:0000256" key="1">
    <source>
        <dbReference type="ARBA" id="ARBA00012528"/>
    </source>
</evidence>
<evidence type="ECO:0000259" key="6">
    <source>
        <dbReference type="PROSITE" id="PS50887"/>
    </source>
</evidence>
<feature type="domain" description="PAS" evidence="4">
    <location>
        <begin position="315"/>
        <end position="386"/>
    </location>
</feature>
<evidence type="ECO:0000256" key="3">
    <source>
        <dbReference type="SAM" id="Phobius"/>
    </source>
</evidence>
<keyword evidence="3" id="KW-1133">Transmembrane helix</keyword>
<gene>
    <name evidence="7" type="ORF">DFR36_102369</name>
</gene>
<dbReference type="InterPro" id="IPR013655">
    <property type="entry name" value="PAS_fold_3"/>
</dbReference>
<evidence type="ECO:0000256" key="2">
    <source>
        <dbReference type="ARBA" id="ARBA00034247"/>
    </source>
</evidence>
<evidence type="ECO:0000259" key="4">
    <source>
        <dbReference type="PROSITE" id="PS50112"/>
    </source>
</evidence>
<dbReference type="InterPro" id="IPR000700">
    <property type="entry name" value="PAS-assoc_C"/>
</dbReference>
<dbReference type="Proteomes" id="UP000246483">
    <property type="component" value="Unassembled WGS sequence"/>
</dbReference>
<sequence>MLGARSVYQERELRYRHVIEGGLGAINQLQVKSVDSWRQRRMGEAAAVTDDGLLAAAMARWRRTRAPADAVPLRERLRSLVEHLQYTGAYLVDPQGQLLLGPDGPLKGAMPAAERDALRAALALAQPGVIGLQRDGMFAFPYFGLLAPLFEGAQPLGAVWLVVDARTTLYPLLATWPNGSQTAESLLVERRGEEVVFLSPLRHRDDAPLTLRMPAGGGVDATVALATAGSRGTLYGTDYRGERVLATASAVPGTTWLLISKIDEAEAFTEAQRREWLALALAASLALLLLGGSVVLWRWRAWRRERALKQRLEQHMRWLETAQRAASVGYFVYDAERRVFLMSTMASAIFGLPGEGEMGLRQWIDMLHPDDREEMLRVHGEAMAQRSALRVQYRVRRASDAHERWMEVHAEYGDAQGRERPRMTGTVQDITERRQAEEQLERYRTALEAQVRVDPLTQLANRLALDEHVAFEWERARRAGSPLALLMIDVDRFKAFNDHYGHMAGDRCLQNVGQALLTAMGRAGDVVARYGGEEFAVLLPGASGEQAWLVAERLREAVRGLAVEHARGSGDGIVTISVGVSSIQPAGREATTGVPRSGVDAAHALFRQADAALYRAKQCGRDQSVLYGPECEMVLHDPPDSLL</sequence>
<comment type="catalytic activity">
    <reaction evidence="2">
        <text>2 GTP = 3',3'-c-di-GMP + 2 diphosphate</text>
        <dbReference type="Rhea" id="RHEA:24898"/>
        <dbReference type="ChEBI" id="CHEBI:33019"/>
        <dbReference type="ChEBI" id="CHEBI:37565"/>
        <dbReference type="ChEBI" id="CHEBI:58805"/>
        <dbReference type="EC" id="2.7.7.65"/>
    </reaction>
</comment>
<dbReference type="CDD" id="cd00130">
    <property type="entry name" value="PAS"/>
    <property type="match status" value="1"/>
</dbReference>
<dbReference type="AlphaFoldDB" id="A0A317RGQ3"/>
<dbReference type="InterPro" id="IPR043128">
    <property type="entry name" value="Rev_trsase/Diguanyl_cyclase"/>
</dbReference>
<dbReference type="Gene3D" id="3.30.450.20">
    <property type="entry name" value="PAS domain"/>
    <property type="match status" value="1"/>
</dbReference>
<dbReference type="SUPFAM" id="SSF55073">
    <property type="entry name" value="Nucleotide cyclase"/>
    <property type="match status" value="1"/>
</dbReference>
<evidence type="ECO:0000313" key="7">
    <source>
        <dbReference type="EMBL" id="PWW47988.1"/>
    </source>
</evidence>
<dbReference type="PANTHER" id="PTHR45138:SF9">
    <property type="entry name" value="DIGUANYLATE CYCLASE DGCM-RELATED"/>
    <property type="match status" value="1"/>
</dbReference>
<dbReference type="GO" id="GO:0043709">
    <property type="term" value="P:cell adhesion involved in single-species biofilm formation"/>
    <property type="evidence" value="ECO:0007669"/>
    <property type="project" value="TreeGrafter"/>
</dbReference>
<reference evidence="7 8" key="1">
    <citation type="submission" date="2018-05" db="EMBL/GenBank/DDBJ databases">
        <title>Genomic Encyclopedia of Type Strains, Phase IV (KMG-IV): sequencing the most valuable type-strain genomes for metagenomic binning, comparative biology and taxonomic classification.</title>
        <authorList>
            <person name="Goeker M."/>
        </authorList>
    </citation>
    <scope>NUCLEOTIDE SEQUENCE [LARGE SCALE GENOMIC DNA]</scope>
    <source>
        <strain evidence="7 8">DSM 26006</strain>
    </source>
</reference>
<dbReference type="PROSITE" id="PS50112">
    <property type="entry name" value="PAS"/>
    <property type="match status" value="1"/>
</dbReference>
<dbReference type="Pfam" id="PF08447">
    <property type="entry name" value="PAS_3"/>
    <property type="match status" value="1"/>
</dbReference>
<dbReference type="InterPro" id="IPR000160">
    <property type="entry name" value="GGDEF_dom"/>
</dbReference>
<keyword evidence="3" id="KW-0812">Transmembrane</keyword>
<dbReference type="PROSITE" id="PS50113">
    <property type="entry name" value="PAC"/>
    <property type="match status" value="1"/>
</dbReference>
<dbReference type="PROSITE" id="PS50887">
    <property type="entry name" value="GGDEF"/>
    <property type="match status" value="1"/>
</dbReference>
<dbReference type="SMART" id="SM00091">
    <property type="entry name" value="PAS"/>
    <property type="match status" value="1"/>
</dbReference>
<comment type="caution">
    <text evidence="7">The sequence shown here is derived from an EMBL/GenBank/DDBJ whole genome shotgun (WGS) entry which is preliminary data.</text>
</comment>
<proteinExistence type="predicted"/>
<organism evidence="7 8">
    <name type="scientific">Melaminivora alkalimesophila</name>
    <dbReference type="NCBI Taxonomy" id="1165852"/>
    <lineage>
        <taxon>Bacteria</taxon>
        <taxon>Pseudomonadati</taxon>
        <taxon>Pseudomonadota</taxon>
        <taxon>Betaproteobacteria</taxon>
        <taxon>Burkholderiales</taxon>
        <taxon>Comamonadaceae</taxon>
        <taxon>Melaminivora</taxon>
    </lineage>
</organism>
<dbReference type="FunFam" id="3.30.70.270:FF:000001">
    <property type="entry name" value="Diguanylate cyclase domain protein"/>
    <property type="match status" value="1"/>
</dbReference>
<dbReference type="CDD" id="cd01949">
    <property type="entry name" value="GGDEF"/>
    <property type="match status" value="1"/>
</dbReference>
<keyword evidence="3" id="KW-0472">Membrane</keyword>